<gene>
    <name evidence="1" type="ORF">NSIN_30135</name>
</gene>
<dbReference type="GO" id="GO:0006450">
    <property type="term" value="P:regulation of translational fidelity"/>
    <property type="evidence" value="ECO:0007669"/>
    <property type="project" value="InterPro"/>
</dbReference>
<evidence type="ECO:0000313" key="2">
    <source>
        <dbReference type="Proteomes" id="UP000232412"/>
    </source>
</evidence>
<sequence>MGNTMVEKKEIEHLGDLVKVDLKEPEKHIKQVEQIIKYFDSLDSVEFDSDDILRRQVDADALRDDKYIPYSDSLIEHLKKDPNNFIRAPKMV</sequence>
<accession>A0A2H1EHI5</accession>
<evidence type="ECO:0008006" key="3">
    <source>
        <dbReference type="Google" id="ProtNLM"/>
    </source>
</evidence>
<reference evidence="2" key="1">
    <citation type="submission" date="2016-12" db="EMBL/GenBank/DDBJ databases">
        <authorList>
            <person name="Herbold C."/>
        </authorList>
    </citation>
    <scope>NUCLEOTIDE SEQUENCE [LARGE SCALE GENOMIC DNA]</scope>
</reference>
<dbReference type="Proteomes" id="UP000232412">
    <property type="component" value="Unassembled WGS sequence"/>
</dbReference>
<dbReference type="AlphaFoldDB" id="A0A2H1EHI5"/>
<proteinExistence type="predicted"/>
<protein>
    <recommendedName>
        <fullName evidence="3">Aspartyl/glutamyl-tRNA(Asn/Gln) amidotransferase subunit C</fullName>
    </recommendedName>
</protein>
<organism evidence="1 2">
    <name type="scientific">Nitrosotalea sinensis</name>
    <dbReference type="NCBI Taxonomy" id="1499975"/>
    <lineage>
        <taxon>Archaea</taxon>
        <taxon>Nitrososphaerota</taxon>
        <taxon>Nitrososphaeria</taxon>
        <taxon>Nitrosotaleales</taxon>
        <taxon>Nitrosotaleaceae</taxon>
        <taxon>Nitrosotalea</taxon>
    </lineage>
</organism>
<dbReference type="InterPro" id="IPR036113">
    <property type="entry name" value="Asp/Glu-ADT_sf_sub_c"/>
</dbReference>
<name>A0A2H1EHI5_9ARCH</name>
<evidence type="ECO:0000313" key="1">
    <source>
        <dbReference type="EMBL" id="SHO46499.1"/>
    </source>
</evidence>
<dbReference type="SUPFAM" id="SSF141000">
    <property type="entry name" value="Glu-tRNAGln amidotransferase C subunit"/>
    <property type="match status" value="1"/>
</dbReference>
<keyword evidence="2" id="KW-1185">Reference proteome</keyword>
<dbReference type="EMBL" id="FRFC01000004">
    <property type="protein sequence ID" value="SHO46499.1"/>
    <property type="molecule type" value="Genomic_DNA"/>
</dbReference>